<reference evidence="2 3" key="1">
    <citation type="submission" date="2021-06" db="EMBL/GenBank/DDBJ databases">
        <title>Caerostris extrusa draft genome.</title>
        <authorList>
            <person name="Kono N."/>
            <person name="Arakawa K."/>
        </authorList>
    </citation>
    <scope>NUCLEOTIDE SEQUENCE [LARGE SCALE GENOMIC DNA]</scope>
</reference>
<feature type="transmembrane region" description="Helical" evidence="1">
    <location>
        <begin position="44"/>
        <end position="63"/>
    </location>
</feature>
<keyword evidence="1" id="KW-1133">Transmembrane helix</keyword>
<sequence>MEITFASSETRQFSSFDFHEQLHSRRLLFANKPPHTEKITGPKMIYTLFFTIFIIPFCLGRVMNNPPNQDLSRDKNVSTK</sequence>
<evidence type="ECO:0000313" key="2">
    <source>
        <dbReference type="EMBL" id="GIY55969.1"/>
    </source>
</evidence>
<evidence type="ECO:0000256" key="1">
    <source>
        <dbReference type="SAM" id="Phobius"/>
    </source>
</evidence>
<dbReference type="AlphaFoldDB" id="A0AAV4UE61"/>
<proteinExistence type="predicted"/>
<keyword evidence="3" id="KW-1185">Reference proteome</keyword>
<keyword evidence="1" id="KW-0472">Membrane</keyword>
<organism evidence="2 3">
    <name type="scientific">Caerostris extrusa</name>
    <name type="common">Bark spider</name>
    <name type="synonym">Caerostris bankana</name>
    <dbReference type="NCBI Taxonomy" id="172846"/>
    <lineage>
        <taxon>Eukaryota</taxon>
        <taxon>Metazoa</taxon>
        <taxon>Ecdysozoa</taxon>
        <taxon>Arthropoda</taxon>
        <taxon>Chelicerata</taxon>
        <taxon>Arachnida</taxon>
        <taxon>Araneae</taxon>
        <taxon>Araneomorphae</taxon>
        <taxon>Entelegynae</taxon>
        <taxon>Araneoidea</taxon>
        <taxon>Araneidae</taxon>
        <taxon>Caerostris</taxon>
    </lineage>
</organism>
<comment type="caution">
    <text evidence="2">The sequence shown here is derived from an EMBL/GenBank/DDBJ whole genome shotgun (WGS) entry which is preliminary data.</text>
</comment>
<accession>A0AAV4UE61</accession>
<dbReference type="EMBL" id="BPLR01012705">
    <property type="protein sequence ID" value="GIY55969.1"/>
    <property type="molecule type" value="Genomic_DNA"/>
</dbReference>
<gene>
    <name evidence="2" type="ORF">CEXT_367301</name>
</gene>
<keyword evidence="1" id="KW-0812">Transmembrane</keyword>
<dbReference type="Proteomes" id="UP001054945">
    <property type="component" value="Unassembled WGS sequence"/>
</dbReference>
<evidence type="ECO:0008006" key="4">
    <source>
        <dbReference type="Google" id="ProtNLM"/>
    </source>
</evidence>
<protein>
    <recommendedName>
        <fullName evidence="4">Transmembrane protein</fullName>
    </recommendedName>
</protein>
<name>A0AAV4UE61_CAEEX</name>
<evidence type="ECO:0000313" key="3">
    <source>
        <dbReference type="Proteomes" id="UP001054945"/>
    </source>
</evidence>